<evidence type="ECO:0000313" key="2">
    <source>
        <dbReference type="EMBL" id="KPJ62154.1"/>
    </source>
</evidence>
<dbReference type="GO" id="GO:0004559">
    <property type="term" value="F:alpha-mannosidase activity"/>
    <property type="evidence" value="ECO:0007669"/>
    <property type="project" value="TreeGrafter"/>
</dbReference>
<dbReference type="GO" id="GO:0030246">
    <property type="term" value="F:carbohydrate binding"/>
    <property type="evidence" value="ECO:0007669"/>
    <property type="project" value="InterPro"/>
</dbReference>
<proteinExistence type="predicted"/>
<dbReference type="PANTHER" id="PTHR46017">
    <property type="entry name" value="ALPHA-MANNOSIDASE 2C1"/>
    <property type="match status" value="1"/>
</dbReference>
<dbReference type="Gene3D" id="2.60.40.1180">
    <property type="entry name" value="Golgi alpha-mannosidase II"/>
    <property type="match status" value="1"/>
</dbReference>
<organism evidence="2 3">
    <name type="scientific">candidate division KD3-62 bacterium DG_56</name>
    <dbReference type="NCBI Taxonomy" id="1704032"/>
    <lineage>
        <taxon>Bacteria</taxon>
        <taxon>candidate division KD3-62</taxon>
    </lineage>
</organism>
<dbReference type="InterPro" id="IPR041147">
    <property type="entry name" value="GH38_C"/>
</dbReference>
<dbReference type="GO" id="GO:0009313">
    <property type="term" value="P:oligosaccharide catabolic process"/>
    <property type="evidence" value="ECO:0007669"/>
    <property type="project" value="TreeGrafter"/>
</dbReference>
<dbReference type="PANTHER" id="PTHR46017:SF1">
    <property type="entry name" value="ALPHA-MANNOSIDASE 2C1"/>
    <property type="match status" value="1"/>
</dbReference>
<comment type="caution">
    <text evidence="2">The sequence shown here is derived from an EMBL/GenBank/DDBJ whole genome shotgun (WGS) entry which is preliminary data.</text>
</comment>
<evidence type="ECO:0000313" key="3">
    <source>
        <dbReference type="Proteomes" id="UP000052020"/>
    </source>
</evidence>
<dbReference type="InterPro" id="IPR013780">
    <property type="entry name" value="Glyco_hydro_b"/>
</dbReference>
<sequence>MGVEDLNLRANYYRGKFLWYRRGAVPRPFMWRAPSGREILTWYTDSYRECNGLRAAWNFAEIMTYLRDLPRSDYPLDIYPLRMGGDNNTSCFNAAANARRWNEMWEWPKLVLATNAEFYDVLKSYGPFPSYAGDAPDWWADGACSSAYETGMKRVSQERLIEVEKTLTWLHAAAGVEYPAERISSAYEHLLLYDEHTWGHHDTGPDPLCEATREQWEIKASFAHDAHREIESLHRSAAAALAGFTGAGDGRAVAVYNATSWPRSDLVTVDADDLPEVCEVADAVTGRRAPAQAAAGTGAIVFPAQEVPPHGYKVYRISSGARSSGGDFSFEGHVLTGPHYGVTFDPQTGAICSLVDRDLGAELVDPGSEWALNQFIYESENGRVTTRQASFDLVESGPHRAVLEVSTVANWFPRIVQTVILHRDIKRIDFIHGLTKEERLEREAAYLAFPFAVGRPQFDCEITDAIMRPEADQLPLSCRDFYSIQHWVRLSGDGPSILWATVEAPLIEFGDITTERWADRISIDRSHLYVYLMNNHWRTNYKPSQGGEFRFRFALTSRRRPFSNTEAVQFGWEVNSPLMSVKGTNSRAGQAGPRADTASFCAVEPSNVIVTCLKRATDGDGLIARLWEVEGRTGTARLRFDGIDIRSAHATDLVERDAEPLRVADGIVEVPVRGFGISTVRVGWQGNE</sequence>
<dbReference type="Gene3D" id="2.60.40.2220">
    <property type="match status" value="1"/>
</dbReference>
<protein>
    <recommendedName>
        <fullName evidence="1">Glycosyl hydrolases family 38 C-terminal domain-containing protein</fullName>
    </recommendedName>
</protein>
<feature type="domain" description="Glycosyl hydrolases family 38 C-terminal" evidence="1">
    <location>
        <begin position="607"/>
        <end position="680"/>
    </location>
</feature>
<reference evidence="2 3" key="1">
    <citation type="journal article" date="2015" name="Microbiome">
        <title>Genomic resolution of linkages in carbon, nitrogen, and sulfur cycling among widespread estuary sediment bacteria.</title>
        <authorList>
            <person name="Baker B.J."/>
            <person name="Lazar C.S."/>
            <person name="Teske A.P."/>
            <person name="Dick G.J."/>
        </authorList>
    </citation>
    <scope>NUCLEOTIDE SEQUENCE [LARGE SCALE GENOMIC DNA]</scope>
    <source>
        <strain evidence="2">DG_56</strain>
    </source>
</reference>
<dbReference type="Gene3D" id="2.70.98.30">
    <property type="entry name" value="Golgi alpha-mannosidase II, domain 4"/>
    <property type="match status" value="1"/>
</dbReference>
<accession>A0A0S7XI92</accession>
<dbReference type="SUPFAM" id="SSF74650">
    <property type="entry name" value="Galactose mutarotase-like"/>
    <property type="match status" value="1"/>
</dbReference>
<dbReference type="EMBL" id="LIZY01000129">
    <property type="protein sequence ID" value="KPJ62154.1"/>
    <property type="molecule type" value="Genomic_DNA"/>
</dbReference>
<evidence type="ECO:0000259" key="1">
    <source>
        <dbReference type="Pfam" id="PF17677"/>
    </source>
</evidence>
<dbReference type="InterPro" id="IPR011013">
    <property type="entry name" value="Gal_mutarotase_sf_dom"/>
</dbReference>
<name>A0A0S7XI92_9BACT</name>
<dbReference type="Proteomes" id="UP000052020">
    <property type="component" value="Unassembled WGS sequence"/>
</dbReference>
<dbReference type="Pfam" id="PF17677">
    <property type="entry name" value="Glyco_hydro38C2"/>
    <property type="match status" value="1"/>
</dbReference>
<gene>
    <name evidence="2" type="ORF">AMK68_05270</name>
</gene>
<dbReference type="AlphaFoldDB" id="A0A0S7XI92"/>